<comment type="similarity">
    <text evidence="2">Belongs to the bacterial sugar transferase family.</text>
</comment>
<sequence>MYREISSSWFKHWDFILLDLIVLQVIYVVSIMCRNGFVNPYGQDIYRQEAIILCLADICTVFFTEEYSGIMRRGYFQEFKAALKHVVIVYLMMISYLFLMKRGEDFSRISLVIFVIFGFAGLYLERLLWKIYLLKHKKVFYAKRAILILTTRDRAERVVQTVLKNTYNELEVRGVILADDDSLVGANIAGVPVVCKVTEIPDYIQTRWVDSMLINVREGMVLPRNLELTCITMGLTVHRKLARVGENTRNQQLDSFGGYVVLSTNIRMATSRQLILKRLMDICGAVVGLIFTAILGIFIAPAIYIASPGPVLFSQVRVGRNGRKFKIYKFRSMYMDAEKRKKELMEKNEMKGFMFKMDADPRIIGSGPDGTKHGLGWFIRKTSIDEFPQFWNILKGDMSLVGTRPPTVDEWEQYEPHHRGRMAMKPGLTGMWQVSGRSDITDFEEVVKLDMDYIQKWNIGMDIKILLKTVMVVFKGSGSK</sequence>
<dbReference type="PANTHER" id="PTHR30576:SF10">
    <property type="entry name" value="SLL5057 PROTEIN"/>
    <property type="match status" value="1"/>
</dbReference>
<evidence type="ECO:0000256" key="3">
    <source>
        <dbReference type="ARBA" id="ARBA00022679"/>
    </source>
</evidence>
<keyword evidence="4 7" id="KW-0812">Transmembrane</keyword>
<evidence type="ECO:0000256" key="4">
    <source>
        <dbReference type="ARBA" id="ARBA00022692"/>
    </source>
</evidence>
<dbReference type="Proteomes" id="UP000822142">
    <property type="component" value="Unassembled WGS sequence"/>
</dbReference>
<gene>
    <name evidence="9" type="ORF">G5A70_11850</name>
</gene>
<dbReference type="RefSeq" id="WP_173749846.1">
    <property type="nucleotide sequence ID" value="NZ_JAAITA010000017.1"/>
</dbReference>
<accession>A0ABX2I8Q7</accession>
<evidence type="ECO:0000259" key="8">
    <source>
        <dbReference type="Pfam" id="PF02397"/>
    </source>
</evidence>
<evidence type="ECO:0000256" key="7">
    <source>
        <dbReference type="SAM" id="Phobius"/>
    </source>
</evidence>
<keyword evidence="10" id="KW-1185">Reference proteome</keyword>
<dbReference type="NCBIfam" id="TIGR03025">
    <property type="entry name" value="EPS_sugtrans"/>
    <property type="match status" value="1"/>
</dbReference>
<dbReference type="InterPro" id="IPR017475">
    <property type="entry name" value="EPS_sugar_tfrase"/>
</dbReference>
<organism evidence="9 10">
    <name type="scientific">Blautia hansenii</name>
    <name type="common">Ruminococcus hansenii</name>
    <dbReference type="NCBI Taxonomy" id="1322"/>
    <lineage>
        <taxon>Bacteria</taxon>
        <taxon>Bacillati</taxon>
        <taxon>Bacillota</taxon>
        <taxon>Clostridia</taxon>
        <taxon>Lachnospirales</taxon>
        <taxon>Lachnospiraceae</taxon>
        <taxon>Blautia</taxon>
    </lineage>
</organism>
<dbReference type="EMBL" id="JAAITA010000017">
    <property type="protein sequence ID" value="NSJ86848.1"/>
    <property type="molecule type" value="Genomic_DNA"/>
</dbReference>
<feature type="transmembrane region" description="Helical" evidence="7">
    <location>
        <begin position="82"/>
        <end position="100"/>
    </location>
</feature>
<dbReference type="InterPro" id="IPR003362">
    <property type="entry name" value="Bact_transf"/>
</dbReference>
<evidence type="ECO:0000256" key="1">
    <source>
        <dbReference type="ARBA" id="ARBA00004141"/>
    </source>
</evidence>
<proteinExistence type="inferred from homology"/>
<comment type="caution">
    <text evidence="9">The sequence shown here is derived from an EMBL/GenBank/DDBJ whole genome shotgun (WGS) entry which is preliminary data.</text>
</comment>
<feature type="transmembrane region" description="Helical" evidence="7">
    <location>
        <begin position="282"/>
        <end position="306"/>
    </location>
</feature>
<dbReference type="GO" id="GO:0016740">
    <property type="term" value="F:transferase activity"/>
    <property type="evidence" value="ECO:0007669"/>
    <property type="project" value="UniProtKB-KW"/>
</dbReference>
<dbReference type="PANTHER" id="PTHR30576">
    <property type="entry name" value="COLANIC BIOSYNTHESIS UDP-GLUCOSE LIPID CARRIER TRANSFERASE"/>
    <property type="match status" value="1"/>
</dbReference>
<evidence type="ECO:0000313" key="9">
    <source>
        <dbReference type="EMBL" id="NSJ86848.1"/>
    </source>
</evidence>
<evidence type="ECO:0000313" key="10">
    <source>
        <dbReference type="Proteomes" id="UP000822142"/>
    </source>
</evidence>
<evidence type="ECO:0000256" key="6">
    <source>
        <dbReference type="ARBA" id="ARBA00023136"/>
    </source>
</evidence>
<comment type="subcellular location">
    <subcellularLocation>
        <location evidence="1">Membrane</location>
        <topology evidence="1">Multi-pass membrane protein</topology>
    </subcellularLocation>
</comment>
<feature type="transmembrane region" description="Helical" evidence="7">
    <location>
        <begin position="106"/>
        <end position="128"/>
    </location>
</feature>
<keyword evidence="5 7" id="KW-1133">Transmembrane helix</keyword>
<feature type="transmembrane region" description="Helical" evidence="7">
    <location>
        <begin position="12"/>
        <end position="30"/>
    </location>
</feature>
<reference evidence="9 10" key="1">
    <citation type="journal article" date="2020" name="Cell Host Microbe">
        <title>Functional and Genomic Variation between Human-Derived Isolates of Lachnospiraceae Reveals Inter- and Intra-Species Diversity.</title>
        <authorList>
            <person name="Sorbara M.T."/>
            <person name="Littmann E.R."/>
            <person name="Fontana E."/>
            <person name="Moody T.U."/>
            <person name="Kohout C.E."/>
            <person name="Gjonbalaj M."/>
            <person name="Eaton V."/>
            <person name="Seok R."/>
            <person name="Leiner I.M."/>
            <person name="Pamer E.G."/>
        </authorList>
    </citation>
    <scope>NUCLEOTIDE SEQUENCE [LARGE SCALE GENOMIC DNA]</scope>
    <source>
        <strain evidence="9 10">MSK.15.26</strain>
    </source>
</reference>
<dbReference type="Pfam" id="PF02397">
    <property type="entry name" value="Bac_transf"/>
    <property type="match status" value="1"/>
</dbReference>
<dbReference type="Pfam" id="PF13727">
    <property type="entry name" value="CoA_binding_3"/>
    <property type="match status" value="1"/>
</dbReference>
<feature type="domain" description="Bacterial sugar transferase" evidence="8">
    <location>
        <begin position="277"/>
        <end position="475"/>
    </location>
</feature>
<name>A0ABX2I8Q7_BLAHA</name>
<protein>
    <submittedName>
        <fullName evidence="9">Sugar transferase</fullName>
    </submittedName>
</protein>
<keyword evidence="6 7" id="KW-0472">Membrane</keyword>
<evidence type="ECO:0000256" key="2">
    <source>
        <dbReference type="ARBA" id="ARBA00006464"/>
    </source>
</evidence>
<evidence type="ECO:0000256" key="5">
    <source>
        <dbReference type="ARBA" id="ARBA00022989"/>
    </source>
</evidence>
<keyword evidence="3 9" id="KW-0808">Transferase</keyword>